<accession>A0A4Q1DCL5</accession>
<sequence length="322" mass="37242">MNTLIDCNFLPVFYAYHHCKKTAKPLPDYDNYSNVEEIWMNFYGLGKFETYQFVYQHCSGIDHFREWLIQLKGEKKIRESAAAFSRWQQQQAGSVTTNAPNRILSTEQLNSWKRDGYLRISDLIEEDLCDAVVALICSHMHIDLSRPATWYTQHPDWHGLMVLLYQGESTESIRSHPKLKQLFAELYDTPHIIAKTEKVSFNPPETSTWKFAHSELHWDIDLKKDNLYYIQGLVYLNDVPENRGPLKLVPGFHSKFEKFIAGYPDLHSATQAMLRSVSAIPVPGKKGDVVLWLQTLPHAASVNRSDMPRFVQYVSFSKLEIG</sequence>
<dbReference type="Proteomes" id="UP000290545">
    <property type="component" value="Unassembled WGS sequence"/>
</dbReference>
<protein>
    <recommendedName>
        <fullName evidence="3">Phytanoyl-CoA dioxygenase</fullName>
    </recommendedName>
</protein>
<dbReference type="GO" id="GO:0016706">
    <property type="term" value="F:2-oxoglutarate-dependent dioxygenase activity"/>
    <property type="evidence" value="ECO:0007669"/>
    <property type="project" value="UniProtKB-ARBA"/>
</dbReference>
<dbReference type="InterPro" id="IPR008775">
    <property type="entry name" value="Phytyl_CoA_dOase-like"/>
</dbReference>
<organism evidence="1 2">
    <name type="scientific">Filimonas effusa</name>
    <dbReference type="NCBI Taxonomy" id="2508721"/>
    <lineage>
        <taxon>Bacteria</taxon>
        <taxon>Pseudomonadati</taxon>
        <taxon>Bacteroidota</taxon>
        <taxon>Chitinophagia</taxon>
        <taxon>Chitinophagales</taxon>
        <taxon>Chitinophagaceae</taxon>
        <taxon>Filimonas</taxon>
    </lineage>
</organism>
<evidence type="ECO:0000313" key="1">
    <source>
        <dbReference type="EMBL" id="RXK86595.1"/>
    </source>
</evidence>
<proteinExistence type="predicted"/>
<dbReference type="PANTHER" id="PTHR31630:SF6">
    <property type="entry name" value="PHYTANOYL-COA DIOXYGENASE-RELATED"/>
    <property type="match status" value="1"/>
</dbReference>
<evidence type="ECO:0008006" key="3">
    <source>
        <dbReference type="Google" id="ProtNLM"/>
    </source>
</evidence>
<dbReference type="EMBL" id="SDHZ01000001">
    <property type="protein sequence ID" value="RXK86595.1"/>
    <property type="molecule type" value="Genomic_DNA"/>
</dbReference>
<comment type="caution">
    <text evidence="1">The sequence shown here is derived from an EMBL/GenBank/DDBJ whole genome shotgun (WGS) entry which is preliminary data.</text>
</comment>
<reference evidence="1 2" key="1">
    <citation type="submission" date="2019-01" db="EMBL/GenBank/DDBJ databases">
        <title>Filimonas sp. strain TTM-71.</title>
        <authorList>
            <person name="Chen W.-M."/>
        </authorList>
    </citation>
    <scope>NUCLEOTIDE SEQUENCE [LARGE SCALE GENOMIC DNA]</scope>
    <source>
        <strain evidence="1 2">TTM-71</strain>
    </source>
</reference>
<name>A0A4Q1DCL5_9BACT</name>
<dbReference type="Gene3D" id="2.60.120.620">
    <property type="entry name" value="q2cbj1_9rhob like domain"/>
    <property type="match status" value="1"/>
</dbReference>
<dbReference type="SUPFAM" id="SSF51197">
    <property type="entry name" value="Clavaminate synthase-like"/>
    <property type="match status" value="1"/>
</dbReference>
<dbReference type="RefSeq" id="WP_129002343.1">
    <property type="nucleotide sequence ID" value="NZ_SDHZ01000001.1"/>
</dbReference>
<dbReference type="AlphaFoldDB" id="A0A4Q1DCL5"/>
<dbReference type="Pfam" id="PF05721">
    <property type="entry name" value="PhyH"/>
    <property type="match status" value="1"/>
</dbReference>
<dbReference type="PANTHER" id="PTHR31630">
    <property type="entry name" value="PHYTANOYL-COA DIOXYGENASE-RELATED-RELATED"/>
    <property type="match status" value="1"/>
</dbReference>
<dbReference type="OrthoDB" id="1157001at2"/>
<gene>
    <name evidence="1" type="ORF">ESB13_07265</name>
</gene>
<evidence type="ECO:0000313" key="2">
    <source>
        <dbReference type="Proteomes" id="UP000290545"/>
    </source>
</evidence>
<keyword evidence="2" id="KW-1185">Reference proteome</keyword>